<dbReference type="PRINTS" id="PR00413">
    <property type="entry name" value="HADHALOGNASE"/>
</dbReference>
<dbReference type="InterPro" id="IPR046373">
    <property type="entry name" value="Acyl-CoA_Oxase/DH_mid-dom_sf"/>
</dbReference>
<feature type="domain" description="Acyl-CoA oxidase/dehydrogenase middle" evidence="10">
    <location>
        <begin position="751"/>
        <end position="852"/>
    </location>
</feature>
<dbReference type="GO" id="GO:0016627">
    <property type="term" value="F:oxidoreductase activity, acting on the CH-CH group of donors"/>
    <property type="evidence" value="ECO:0007669"/>
    <property type="project" value="InterPro"/>
</dbReference>
<feature type="domain" description="Acyl-CoA dehydrogenase/oxidase N-terminal" evidence="11">
    <location>
        <begin position="624"/>
        <end position="746"/>
    </location>
</feature>
<dbReference type="EMBL" id="JAERUA010000004">
    <property type="protein sequence ID" value="KAI1901149.1"/>
    <property type="molecule type" value="Genomic_DNA"/>
</dbReference>
<feature type="domain" description="Acyl-CoA dehydrogenase/oxidase C-terminal" evidence="8">
    <location>
        <begin position="864"/>
        <end position="945"/>
    </location>
</feature>
<dbReference type="Gene3D" id="1.10.540.10">
    <property type="entry name" value="Acyl-CoA dehydrogenase/oxidase, N-terminal domain"/>
    <property type="match status" value="1"/>
</dbReference>
<proteinExistence type="inferred from homology"/>
<dbReference type="InterPro" id="IPR013786">
    <property type="entry name" value="AcylCoA_DH/ox_N"/>
</dbReference>
<dbReference type="InterPro" id="IPR023214">
    <property type="entry name" value="HAD_sf"/>
</dbReference>
<organism evidence="12 13">
    <name type="scientific">Albula goreensis</name>
    <dbReference type="NCBI Taxonomy" id="1534307"/>
    <lineage>
        <taxon>Eukaryota</taxon>
        <taxon>Metazoa</taxon>
        <taxon>Chordata</taxon>
        <taxon>Craniata</taxon>
        <taxon>Vertebrata</taxon>
        <taxon>Euteleostomi</taxon>
        <taxon>Actinopterygii</taxon>
        <taxon>Neopterygii</taxon>
        <taxon>Teleostei</taxon>
        <taxon>Albuliformes</taxon>
        <taxon>Albulidae</taxon>
        <taxon>Albula</taxon>
    </lineage>
</organism>
<dbReference type="InterPro" id="IPR006439">
    <property type="entry name" value="HAD-SF_hydro_IA"/>
</dbReference>
<comment type="similarity">
    <text evidence="2">Belongs to the acyl-CoA dehydrogenase family.</text>
</comment>
<dbReference type="NCBIfam" id="TIGR02247">
    <property type="entry name" value="HAD-1A3-hyp"/>
    <property type="match status" value="1"/>
</dbReference>
<dbReference type="GO" id="GO:0050660">
    <property type="term" value="F:flavin adenine dinucleotide binding"/>
    <property type="evidence" value="ECO:0007669"/>
    <property type="project" value="InterPro"/>
</dbReference>
<evidence type="ECO:0000256" key="2">
    <source>
        <dbReference type="ARBA" id="ARBA00009347"/>
    </source>
</evidence>
<dbReference type="FunFam" id="2.40.110.10:FF:000002">
    <property type="entry name" value="Acyl-CoA dehydrogenase fadE12"/>
    <property type="match status" value="1"/>
</dbReference>
<dbReference type="InterPro" id="IPR052898">
    <property type="entry name" value="ACAD10-like"/>
</dbReference>
<dbReference type="InterPro" id="IPR006091">
    <property type="entry name" value="Acyl-CoA_Oxase/DH_mid-dom"/>
</dbReference>
<dbReference type="InterPro" id="IPR009100">
    <property type="entry name" value="AcylCoA_DH/oxidase_NM_dom_sf"/>
</dbReference>
<accession>A0A8T3DUR2</accession>
<dbReference type="InterPro" id="IPR037069">
    <property type="entry name" value="AcylCoA_DH/ox_N_sf"/>
</dbReference>
<evidence type="ECO:0000256" key="1">
    <source>
        <dbReference type="ARBA" id="ARBA00001974"/>
    </source>
</evidence>
<dbReference type="CDD" id="cd02603">
    <property type="entry name" value="HAD_sEH-N_like"/>
    <property type="match status" value="1"/>
</dbReference>
<reference evidence="12" key="1">
    <citation type="submission" date="2021-01" db="EMBL/GenBank/DDBJ databases">
        <authorList>
            <person name="Zahm M."/>
            <person name="Roques C."/>
            <person name="Cabau C."/>
            <person name="Klopp C."/>
            <person name="Donnadieu C."/>
            <person name="Jouanno E."/>
            <person name="Lampietro C."/>
            <person name="Louis A."/>
            <person name="Herpin A."/>
            <person name="Echchiki A."/>
            <person name="Berthelot C."/>
            <person name="Parey E."/>
            <person name="Roest-Crollius H."/>
            <person name="Braasch I."/>
            <person name="Postlethwait J."/>
            <person name="Bobe J."/>
            <person name="Montfort J."/>
            <person name="Bouchez O."/>
            <person name="Begum T."/>
            <person name="Mejri S."/>
            <person name="Adams A."/>
            <person name="Chen W.-J."/>
            <person name="Guiguen Y."/>
        </authorList>
    </citation>
    <scope>NUCLEOTIDE SEQUENCE</scope>
    <source>
        <tissue evidence="12">Blood</tissue>
    </source>
</reference>
<dbReference type="InterPro" id="IPR002575">
    <property type="entry name" value="Aminoglycoside_PTrfase"/>
</dbReference>
<keyword evidence="6" id="KW-0560">Oxidoreductase</keyword>
<dbReference type="InterPro" id="IPR011009">
    <property type="entry name" value="Kinase-like_dom_sf"/>
</dbReference>
<evidence type="ECO:0000313" key="12">
    <source>
        <dbReference type="EMBL" id="KAI1901149.1"/>
    </source>
</evidence>
<dbReference type="AlphaFoldDB" id="A0A8T3DUR2"/>
<evidence type="ECO:0000256" key="7">
    <source>
        <dbReference type="SAM" id="MobiDB-lite"/>
    </source>
</evidence>
<feature type="region of interest" description="Disordered" evidence="7">
    <location>
        <begin position="571"/>
        <end position="592"/>
    </location>
</feature>
<evidence type="ECO:0000259" key="11">
    <source>
        <dbReference type="Pfam" id="PF02771"/>
    </source>
</evidence>
<dbReference type="PANTHER" id="PTHR47829">
    <property type="entry name" value="HYDROLASE, PUTATIVE (AFU_ORTHOLOGUE AFUA_1G12880)-RELATED"/>
    <property type="match status" value="1"/>
</dbReference>
<keyword evidence="4" id="KW-0274">FAD</keyword>
<keyword evidence="13" id="KW-1185">Reference proteome</keyword>
<dbReference type="CDD" id="cd05154">
    <property type="entry name" value="ACAD10_11_N-like"/>
    <property type="match status" value="1"/>
</dbReference>
<feature type="compositionally biased region" description="Polar residues" evidence="7">
    <location>
        <begin position="582"/>
        <end position="592"/>
    </location>
</feature>
<evidence type="ECO:0000256" key="3">
    <source>
        <dbReference type="ARBA" id="ARBA00022630"/>
    </source>
</evidence>
<comment type="caution">
    <text evidence="12">The sequence shown here is derived from an EMBL/GenBank/DDBJ whole genome shotgun (WGS) entry which is preliminary data.</text>
</comment>
<keyword evidence="5" id="KW-0007">Acetylation</keyword>
<evidence type="ECO:0000259" key="9">
    <source>
        <dbReference type="Pfam" id="PF01636"/>
    </source>
</evidence>
<dbReference type="OrthoDB" id="434771at2759"/>
<dbReference type="Gene3D" id="1.10.150.240">
    <property type="entry name" value="Putative phosphatase, domain 2"/>
    <property type="match status" value="1"/>
</dbReference>
<evidence type="ECO:0000256" key="5">
    <source>
        <dbReference type="ARBA" id="ARBA00022990"/>
    </source>
</evidence>
<dbReference type="Pfam" id="PF01636">
    <property type="entry name" value="APH"/>
    <property type="match status" value="1"/>
</dbReference>
<dbReference type="SUPFAM" id="SSF56784">
    <property type="entry name" value="HAD-like"/>
    <property type="match status" value="1"/>
</dbReference>
<dbReference type="Gene3D" id="3.30.200.20">
    <property type="entry name" value="Phosphorylase Kinase, domain 1"/>
    <property type="match status" value="1"/>
</dbReference>
<dbReference type="Gene3D" id="2.40.110.10">
    <property type="entry name" value="Butyryl-CoA Dehydrogenase, subunit A, domain 2"/>
    <property type="match status" value="1"/>
</dbReference>
<sequence>MGGVLLPSPYRKATEWEKLNGVPVGTIGQAIRTGGEGNTWKKFMRGELGAEEFVEVFSQECTEIAGCPVPAGSFLSELTSGPMAQPIPAMMEAVQCLRAEGLKTAVLSNNFFLQGGATFLPLDRSLFHVVVESCLVGMCKPDPRVYRVCGERLGVSPQEAVFLDDIGGNAKAAAQLGMRAIKVEDPVEALKELEGVVGFALSGYVPGTRAVRRAMELPISKLSQYLQTVLHLSDPGPVSVRQFSHGQSNPTYLLRVGVGEGRRLVLRKKPPGALLPSAHAVEREFRVLKALRSAGVPVPEVIALCEDPSILGTPFYLMEYCPGRVFLDPSLPDLSPEERRAVYQAMTRVLCQIHSVDIHAAGLEDYGKPGEYVGRQVHRWTQQYRASETHPIPAMERLIHWLPLHLPEHQSTAVVHGDFRLDNLVFHAESPEVVAVLDWELSTLGDPLCDLASSCMAHFLPPDFPILKGIRQTGPSSLGLPPAEDVFSQYSRAMGLEAIANWQLYMAFSFFRAAAILQGVYKRSLTGQASSASAERAGKLAEQMAELAWDFATKEGFRIFNAMPGAPLQGAGGATGGVGGATSPSQSQKRGFSTWANEQAPAQSGPPAAGLLIASPEGLPPRVREMRLQLQSFLQEHILPAEQTLRDHQASPQRWSPHPLLEELKGKARDHGLWNLFIPVEADPDGKFGAGLTNMEYAHLCEVMGRSLYAPEVFNCSAPDTGNMEVLIRYGSPQQQVEWLRPLLNGTIRSCFAMTEPKVASSDATNIEASIREEGDSYIINGHKWWTSGALDPRCKLCVFMGKTDPAAPRHRQQSMILVPMDTPGVRVVRPLSVYGVEDAPGGHAELLFENVRVPRSNILLGPGRGFEIAQGRLGPGRIHHCMRLVGHAETALELMKARVKSRVAFGKPLAEQGTILAGIAHSRMEIEQARLLVLKAAHLMDTVGNKVSCLPEQYIWCLHPRLFSDSVLIASVGKKAV</sequence>
<name>A0A8T3DUR2_9TELE</name>
<evidence type="ECO:0000256" key="6">
    <source>
        <dbReference type="ARBA" id="ARBA00023002"/>
    </source>
</evidence>
<dbReference type="InterPro" id="IPR036412">
    <property type="entry name" value="HAD-like_sf"/>
</dbReference>
<evidence type="ECO:0008006" key="14">
    <source>
        <dbReference type="Google" id="ProtNLM"/>
    </source>
</evidence>
<evidence type="ECO:0000259" key="10">
    <source>
        <dbReference type="Pfam" id="PF02770"/>
    </source>
</evidence>
<dbReference type="Gene3D" id="3.40.50.1000">
    <property type="entry name" value="HAD superfamily/HAD-like"/>
    <property type="match status" value="1"/>
</dbReference>
<dbReference type="InterPro" id="IPR041726">
    <property type="entry name" value="ACAD10_11_N"/>
</dbReference>
<dbReference type="InterPro" id="IPR023198">
    <property type="entry name" value="PGP-like_dom2"/>
</dbReference>
<protein>
    <recommendedName>
        <fullName evidence="14">Acyl-CoA dehydrogenase family member 10</fullName>
    </recommendedName>
</protein>
<evidence type="ECO:0000313" key="13">
    <source>
        <dbReference type="Proteomes" id="UP000829720"/>
    </source>
</evidence>
<keyword evidence="3" id="KW-0285">Flavoprotein</keyword>
<dbReference type="Pfam" id="PF02771">
    <property type="entry name" value="Acyl-CoA_dh_N"/>
    <property type="match status" value="1"/>
</dbReference>
<gene>
    <name evidence="12" type="ORF">AGOR_G00057220</name>
</gene>
<feature type="compositionally biased region" description="Gly residues" evidence="7">
    <location>
        <begin position="571"/>
        <end position="580"/>
    </location>
</feature>
<dbReference type="Pfam" id="PF00702">
    <property type="entry name" value="Hydrolase"/>
    <property type="match status" value="1"/>
</dbReference>
<dbReference type="InterPro" id="IPR036250">
    <property type="entry name" value="AcylCo_DH-like_C"/>
</dbReference>
<feature type="domain" description="Aminoglycoside phosphotransferase" evidence="9">
    <location>
        <begin position="240"/>
        <end position="457"/>
    </location>
</feature>
<evidence type="ECO:0000259" key="8">
    <source>
        <dbReference type="Pfam" id="PF00441"/>
    </source>
</evidence>
<dbReference type="Pfam" id="PF00441">
    <property type="entry name" value="Acyl-CoA_dh_1"/>
    <property type="match status" value="1"/>
</dbReference>
<dbReference type="NCBIfam" id="TIGR01509">
    <property type="entry name" value="HAD-SF-IA-v3"/>
    <property type="match status" value="1"/>
</dbReference>
<comment type="cofactor">
    <cofactor evidence="1">
        <name>FAD</name>
        <dbReference type="ChEBI" id="CHEBI:57692"/>
    </cofactor>
</comment>
<dbReference type="SUPFAM" id="SSF56112">
    <property type="entry name" value="Protein kinase-like (PK-like)"/>
    <property type="match status" value="1"/>
</dbReference>
<dbReference type="Gene3D" id="1.20.140.10">
    <property type="entry name" value="Butyryl-CoA Dehydrogenase, subunit A, domain 3"/>
    <property type="match status" value="1"/>
</dbReference>
<dbReference type="SUPFAM" id="SSF47203">
    <property type="entry name" value="Acyl-CoA dehydrogenase C-terminal domain-like"/>
    <property type="match status" value="1"/>
</dbReference>
<dbReference type="InterPro" id="IPR009075">
    <property type="entry name" value="AcylCo_DH/oxidase_C"/>
</dbReference>
<evidence type="ECO:0000256" key="4">
    <source>
        <dbReference type="ARBA" id="ARBA00022827"/>
    </source>
</evidence>
<dbReference type="Proteomes" id="UP000829720">
    <property type="component" value="Unassembled WGS sequence"/>
</dbReference>
<dbReference type="Gene3D" id="3.90.1200.10">
    <property type="match status" value="1"/>
</dbReference>
<dbReference type="InterPro" id="IPR011945">
    <property type="entry name" value="HAD-SF_ppase_IA/epoxid_hydro_N"/>
</dbReference>
<dbReference type="PANTHER" id="PTHR47829:SF3">
    <property type="entry name" value="AMINOGLYCOSIDE PHOSPHOTRANSFERASE DOMAIN-CONTAINING PROTEIN"/>
    <property type="match status" value="1"/>
</dbReference>
<dbReference type="Pfam" id="PF02770">
    <property type="entry name" value="Acyl-CoA_dh_M"/>
    <property type="match status" value="1"/>
</dbReference>
<dbReference type="SUPFAM" id="SSF56645">
    <property type="entry name" value="Acyl-CoA dehydrogenase NM domain-like"/>
    <property type="match status" value="1"/>
</dbReference>